<dbReference type="Proteomes" id="UP000326837">
    <property type="component" value="Chromosome"/>
</dbReference>
<name>A0A5K7XIN0_9BACT</name>
<sequence length="462" mass="50685">MALILQIVVLLVVLVGLITIIMSIKNWHWAQMLLLLSIFFMSLATFYLGLETFRLNRNIRKNIITKEKQLADLQADVRALQRGTISSDPAVMRVFNSEKFAGEVPYDAEVEGRMPSLAVWTTRLQDLARARGKVWRNATPTAIQQTGQVTVTIAPAQLAPAVDPDIADPSAEAPAAAAPAAPQGHGLPVGAIVYAFENGAPNPAAPDQGAQYIGEFKVAQATENAVVLEPVQAITPFIGNRILKSIQTKKTWSLYELMPADNHALFAGLDEAALKALLPASTVNEYIRQGTPAKPDDDEYHRAAFDAAAPEGNQIGPDDAKADPSKVVEWRYDRPLRDYSYLFPDMMRERSVMEADIAELKQQIADLDAAQASAKKLEALRTKERTEVSADLKNMERDLAFIKNLRAKINSQIANGRAQIENLLKQNADGARTLIAEKLAELQEIDRQSPAPAPRSLLNLPN</sequence>
<evidence type="ECO:0000313" key="3">
    <source>
        <dbReference type="EMBL" id="BBO36338.1"/>
    </source>
</evidence>
<evidence type="ECO:0000256" key="2">
    <source>
        <dbReference type="SAM" id="Phobius"/>
    </source>
</evidence>
<keyword evidence="2" id="KW-0472">Membrane</keyword>
<keyword evidence="2" id="KW-1133">Transmembrane helix</keyword>
<evidence type="ECO:0000256" key="1">
    <source>
        <dbReference type="SAM" id="Coils"/>
    </source>
</evidence>
<proteinExistence type="predicted"/>
<feature type="coiled-coil region" evidence="1">
    <location>
        <begin position="56"/>
        <end position="83"/>
    </location>
</feature>
<reference evidence="4" key="1">
    <citation type="submission" date="2019-10" db="EMBL/GenBank/DDBJ databases">
        <title>Lacipirellula parvula gen. nov., sp. nov., representing a lineage of planctomycetes widespread in freshwater anoxic habitats, and description of the family Lacipirellulaceae.</title>
        <authorList>
            <person name="Dedysh S.N."/>
            <person name="Kulichevskaya I.S."/>
            <person name="Beletsky A.V."/>
            <person name="Rakitin A.L."/>
            <person name="Mardanov A.V."/>
            <person name="Ivanova A.A."/>
            <person name="Saltykova V.X."/>
            <person name="Rijpstra W.I.C."/>
            <person name="Sinninghe Damste J.S."/>
            <person name="Ravin N.V."/>
        </authorList>
    </citation>
    <scope>NUCLEOTIDE SEQUENCE [LARGE SCALE GENOMIC DNA]</scope>
    <source>
        <strain evidence="4">PX69</strain>
    </source>
</reference>
<dbReference type="EMBL" id="AP021861">
    <property type="protein sequence ID" value="BBO36338.1"/>
    <property type="molecule type" value="Genomic_DNA"/>
</dbReference>
<keyword evidence="1" id="KW-0175">Coiled coil</keyword>
<accession>A0A5K7XIN0</accession>
<dbReference type="KEGG" id="lpav:PLANPX_5950"/>
<feature type="transmembrane region" description="Helical" evidence="2">
    <location>
        <begin position="30"/>
        <end position="50"/>
    </location>
</feature>
<keyword evidence="4" id="KW-1185">Reference proteome</keyword>
<protein>
    <submittedName>
        <fullName evidence="3">Uncharacterized protein</fullName>
    </submittedName>
</protein>
<gene>
    <name evidence="3" type="ORF">PLANPX_5950</name>
</gene>
<dbReference type="RefSeq" id="WP_152101521.1">
    <property type="nucleotide sequence ID" value="NZ_AP021861.1"/>
</dbReference>
<feature type="coiled-coil region" evidence="1">
    <location>
        <begin position="350"/>
        <end position="426"/>
    </location>
</feature>
<feature type="transmembrane region" description="Helical" evidence="2">
    <location>
        <begin position="7"/>
        <end position="24"/>
    </location>
</feature>
<organism evidence="3 4">
    <name type="scientific">Lacipirellula parvula</name>
    <dbReference type="NCBI Taxonomy" id="2650471"/>
    <lineage>
        <taxon>Bacteria</taxon>
        <taxon>Pseudomonadati</taxon>
        <taxon>Planctomycetota</taxon>
        <taxon>Planctomycetia</taxon>
        <taxon>Pirellulales</taxon>
        <taxon>Lacipirellulaceae</taxon>
        <taxon>Lacipirellula</taxon>
    </lineage>
</organism>
<evidence type="ECO:0000313" key="4">
    <source>
        <dbReference type="Proteomes" id="UP000326837"/>
    </source>
</evidence>
<dbReference type="AlphaFoldDB" id="A0A5K7XIN0"/>
<keyword evidence="2" id="KW-0812">Transmembrane</keyword>